<evidence type="ECO:0000313" key="1">
    <source>
        <dbReference type="EMBL" id="PXF63294.1"/>
    </source>
</evidence>
<dbReference type="RefSeq" id="WP_110201097.1">
    <property type="nucleotide sequence ID" value="NZ_QICH01000002.1"/>
</dbReference>
<evidence type="ECO:0000313" key="2">
    <source>
        <dbReference type="Proteomes" id="UP000247689"/>
    </source>
</evidence>
<dbReference type="Proteomes" id="UP000247689">
    <property type="component" value="Unassembled WGS sequence"/>
</dbReference>
<sequence>MKRPSRAKSVADILNKPAGKLQSLLKQSNSLKSINESVQKLLPEELKGHCSVSEYNQTSLIITAESAVWGTRLRYITSDLLAGLRQAGHYSLANIQIKIKPSQSR</sequence>
<dbReference type="EMBL" id="QICH01000002">
    <property type="protein sequence ID" value="PXF63294.1"/>
    <property type="molecule type" value="Genomic_DNA"/>
</dbReference>
<keyword evidence="2" id="KW-1185">Reference proteome</keyword>
<name>A0A318D7W9_9GAMM</name>
<comment type="caution">
    <text evidence="1">The sequence shown here is derived from an EMBL/GenBank/DDBJ whole genome shotgun (WGS) entry which is preliminary data.</text>
</comment>
<organism evidence="1 2">
    <name type="scientific">Kangiella spongicola</name>
    <dbReference type="NCBI Taxonomy" id="796379"/>
    <lineage>
        <taxon>Bacteria</taxon>
        <taxon>Pseudomonadati</taxon>
        <taxon>Pseudomonadota</taxon>
        <taxon>Gammaproteobacteria</taxon>
        <taxon>Kangiellales</taxon>
        <taxon>Kangiellaceae</taxon>
        <taxon>Kangiella</taxon>
    </lineage>
</organism>
<proteinExistence type="predicted"/>
<reference evidence="1 2" key="1">
    <citation type="submission" date="2018-05" db="EMBL/GenBank/DDBJ databases">
        <title>Kangiella spongicola genome sequence.</title>
        <authorList>
            <person name="Maclea K.S."/>
            <person name="Goen A.E."/>
            <person name="Kelley C."/>
            <person name="Underriner A."/>
            <person name="Silverwood T."/>
            <person name="Trachtenberg A.M."/>
        </authorList>
    </citation>
    <scope>NUCLEOTIDE SEQUENCE [LARGE SCALE GENOMIC DNA]</scope>
    <source>
        <strain evidence="1 2">ATCC BAA-2076</strain>
    </source>
</reference>
<accession>A0A318D7W9</accession>
<gene>
    <name evidence="1" type="ORF">DL796_07590</name>
</gene>
<dbReference type="InterPro" id="IPR007922">
    <property type="entry name" value="DciA-like"/>
</dbReference>
<dbReference type="AlphaFoldDB" id="A0A318D7W9"/>
<dbReference type="OrthoDB" id="5767011at2"/>
<dbReference type="Pfam" id="PF05258">
    <property type="entry name" value="DciA"/>
    <property type="match status" value="1"/>
</dbReference>
<protein>
    <submittedName>
        <fullName evidence="1">DUF721 domain-containing protein</fullName>
    </submittedName>
</protein>